<dbReference type="InterPro" id="IPR052521">
    <property type="entry name" value="Cell_div_SPOR-domain"/>
</dbReference>
<organism evidence="4 5">
    <name type="scientific">Solimonas aquatica</name>
    <dbReference type="NCBI Taxonomy" id="489703"/>
    <lineage>
        <taxon>Bacteria</taxon>
        <taxon>Pseudomonadati</taxon>
        <taxon>Pseudomonadota</taxon>
        <taxon>Gammaproteobacteria</taxon>
        <taxon>Nevskiales</taxon>
        <taxon>Nevskiaceae</taxon>
        <taxon>Solimonas</taxon>
    </lineage>
</organism>
<protein>
    <submittedName>
        <fullName evidence="4">Sporulation related domain-containing protein</fullName>
    </submittedName>
</protein>
<evidence type="ECO:0000256" key="1">
    <source>
        <dbReference type="SAM" id="MobiDB-lite"/>
    </source>
</evidence>
<dbReference type="RefSeq" id="WP_143069009.1">
    <property type="nucleotide sequence ID" value="NZ_FOFS01000018.1"/>
</dbReference>
<dbReference type="PANTHER" id="PTHR38687:SF1">
    <property type="entry name" value="CELL DIVISION PROTEIN DEDD"/>
    <property type="match status" value="1"/>
</dbReference>
<keyword evidence="2" id="KW-0732">Signal</keyword>
<dbReference type="GO" id="GO:0042834">
    <property type="term" value="F:peptidoglycan binding"/>
    <property type="evidence" value="ECO:0007669"/>
    <property type="project" value="InterPro"/>
</dbReference>
<sequence>MRRMVAGLSLAMAGVTAAAAEPAAILSVQRSEGNVLAVSAQQIALPLSEHSPIPVKTLLRNDLEGRLALVVNGGGHLVLGGDSELLVQDLQPGEAPARSALLRLQLKSGALLVDARKLEQAAPADVRLQLPLLSMRIYGGNAWLQSGPDGDEVCALAGAVEVDTPSGHDRLDRPGECLRWYEQGGEHLGPGRRQGLALDTLRTSFSDDREAQYAARQALTQPGTTARSTPPAVATTPPVVPPPIPAAPAPAPVAPAAAPVTPQPAPAPASEETIASPAPAAPAALTPAPAPPQAATPTRWSLVLGSFNDKALAQQALTRWRARGFKLRLLQAPGVNQVYYRVLAGEYPSRAAADEALRRLQRKAEFKNAWVLGA</sequence>
<gene>
    <name evidence="4" type="ORF">SAMN04488038_11819</name>
</gene>
<dbReference type="EMBL" id="FOFS01000018">
    <property type="protein sequence ID" value="SER17058.1"/>
    <property type="molecule type" value="Genomic_DNA"/>
</dbReference>
<feature type="chain" id="PRO_5011623190" evidence="2">
    <location>
        <begin position="20"/>
        <end position="374"/>
    </location>
</feature>
<dbReference type="PANTHER" id="PTHR38687">
    <property type="entry name" value="CELL DIVISION PROTEIN DEDD-RELATED"/>
    <property type="match status" value="1"/>
</dbReference>
<dbReference type="AlphaFoldDB" id="A0A1H9M065"/>
<feature type="compositionally biased region" description="Pro residues" evidence="1">
    <location>
        <begin position="238"/>
        <end position="253"/>
    </location>
</feature>
<dbReference type="InterPro" id="IPR007730">
    <property type="entry name" value="SPOR-like_dom"/>
</dbReference>
<dbReference type="SUPFAM" id="SSF110997">
    <property type="entry name" value="Sporulation related repeat"/>
    <property type="match status" value="1"/>
</dbReference>
<dbReference type="GO" id="GO:0030428">
    <property type="term" value="C:cell septum"/>
    <property type="evidence" value="ECO:0007669"/>
    <property type="project" value="TreeGrafter"/>
</dbReference>
<dbReference type="Pfam" id="PF05036">
    <property type="entry name" value="SPOR"/>
    <property type="match status" value="1"/>
</dbReference>
<reference evidence="4 5" key="1">
    <citation type="submission" date="2016-10" db="EMBL/GenBank/DDBJ databases">
        <authorList>
            <person name="de Groot N.N."/>
        </authorList>
    </citation>
    <scope>NUCLEOTIDE SEQUENCE [LARGE SCALE GENOMIC DNA]</scope>
    <source>
        <strain evidence="4 5">DSM 25927</strain>
    </source>
</reference>
<feature type="domain" description="SPOR" evidence="3">
    <location>
        <begin position="294"/>
        <end position="373"/>
    </location>
</feature>
<proteinExistence type="predicted"/>
<feature type="signal peptide" evidence="2">
    <location>
        <begin position="1"/>
        <end position="19"/>
    </location>
</feature>
<feature type="compositionally biased region" description="Polar residues" evidence="1">
    <location>
        <begin position="218"/>
        <end position="228"/>
    </location>
</feature>
<dbReference type="InterPro" id="IPR036680">
    <property type="entry name" value="SPOR-like_sf"/>
</dbReference>
<keyword evidence="5" id="KW-1185">Reference proteome</keyword>
<feature type="region of interest" description="Disordered" evidence="1">
    <location>
        <begin position="218"/>
        <end position="273"/>
    </location>
</feature>
<dbReference type="Gene3D" id="3.30.70.1070">
    <property type="entry name" value="Sporulation related repeat"/>
    <property type="match status" value="1"/>
</dbReference>
<evidence type="ECO:0000259" key="3">
    <source>
        <dbReference type="PROSITE" id="PS51724"/>
    </source>
</evidence>
<dbReference type="STRING" id="489703.SAMN04488038_11819"/>
<dbReference type="GO" id="GO:0032506">
    <property type="term" value="P:cytokinetic process"/>
    <property type="evidence" value="ECO:0007669"/>
    <property type="project" value="TreeGrafter"/>
</dbReference>
<dbReference type="Proteomes" id="UP000199233">
    <property type="component" value="Unassembled WGS sequence"/>
</dbReference>
<accession>A0A1H9M065</accession>
<evidence type="ECO:0000313" key="5">
    <source>
        <dbReference type="Proteomes" id="UP000199233"/>
    </source>
</evidence>
<evidence type="ECO:0000256" key="2">
    <source>
        <dbReference type="SAM" id="SignalP"/>
    </source>
</evidence>
<name>A0A1H9M065_9GAMM</name>
<dbReference type="GO" id="GO:0032153">
    <property type="term" value="C:cell division site"/>
    <property type="evidence" value="ECO:0007669"/>
    <property type="project" value="TreeGrafter"/>
</dbReference>
<evidence type="ECO:0000313" key="4">
    <source>
        <dbReference type="EMBL" id="SER17058.1"/>
    </source>
</evidence>
<dbReference type="PROSITE" id="PS51724">
    <property type="entry name" value="SPOR"/>
    <property type="match status" value="1"/>
</dbReference>
<dbReference type="OrthoDB" id="7068421at2"/>